<keyword evidence="4 8" id="KW-0732">Signal</keyword>
<dbReference type="Proteomes" id="UP000504612">
    <property type="component" value="Unplaced"/>
</dbReference>
<feature type="compositionally biased region" description="Basic and acidic residues" evidence="7">
    <location>
        <begin position="25"/>
        <end position="35"/>
    </location>
</feature>
<dbReference type="PANTHER" id="PTHR15258">
    <property type="entry name" value="FGF BINDING PROTEIN-RELATED"/>
    <property type="match status" value="1"/>
</dbReference>
<evidence type="ECO:0000256" key="1">
    <source>
        <dbReference type="ARBA" id="ARBA00004613"/>
    </source>
</evidence>
<dbReference type="RefSeq" id="XP_026534612.1">
    <property type="nucleotide sequence ID" value="XM_026678827.1"/>
</dbReference>
<protein>
    <submittedName>
        <fullName evidence="10">Fibroblast growth factor-binding protein 1-like</fullName>
    </submittedName>
</protein>
<sequence length="216" mass="24780">MKIKRFALLCVLMMFCQLLQTDSETVKERKRERPNNGRGGRAQARPNNNHKGQRNRGQRGSPTKGKFITKEKAECSWILNEKETTLLKVDCKKGEDAFSCAFSGSPSTCPRYAENQKVFWKEITRSLKKQKNLCKDPKTLLKSKVCKTGPPTAHLRLVMDAKPETPTPKQPEKESGDCVEDIDYVDQKKVAEEYCSETWQHLCFFIVSMIQDKKCK</sequence>
<evidence type="ECO:0000256" key="6">
    <source>
        <dbReference type="ARBA" id="ARBA00023183"/>
    </source>
</evidence>
<feature type="region of interest" description="Disordered" evidence="7">
    <location>
        <begin position="25"/>
        <end position="65"/>
    </location>
</feature>
<evidence type="ECO:0000256" key="5">
    <source>
        <dbReference type="ARBA" id="ARBA00023157"/>
    </source>
</evidence>
<feature type="chain" id="PRO_5026866596" evidence="8">
    <location>
        <begin position="24"/>
        <end position="216"/>
    </location>
</feature>
<gene>
    <name evidence="10" type="primary">LOC113419459</name>
</gene>
<comment type="similarity">
    <text evidence="2">Belongs to the fibroblast growth factor-binding protein family.</text>
</comment>
<keyword evidence="3" id="KW-0964">Secreted</keyword>
<dbReference type="GeneID" id="113419459"/>
<accession>A0A6J1UUE9</accession>
<evidence type="ECO:0000256" key="8">
    <source>
        <dbReference type="SAM" id="SignalP"/>
    </source>
</evidence>
<evidence type="ECO:0000313" key="10">
    <source>
        <dbReference type="RefSeq" id="XP_026534612.1"/>
    </source>
</evidence>
<evidence type="ECO:0000313" key="9">
    <source>
        <dbReference type="Proteomes" id="UP000504612"/>
    </source>
</evidence>
<dbReference type="Pfam" id="PF06473">
    <property type="entry name" value="FGF-BP1"/>
    <property type="match status" value="1"/>
</dbReference>
<name>A0A6J1UUE9_9SAUR</name>
<dbReference type="InterPro" id="IPR010510">
    <property type="entry name" value="FGF1-bd"/>
</dbReference>
<organism evidence="9 10">
    <name type="scientific">Notechis scutatus</name>
    <name type="common">mainland tiger snake</name>
    <dbReference type="NCBI Taxonomy" id="8663"/>
    <lineage>
        <taxon>Eukaryota</taxon>
        <taxon>Metazoa</taxon>
        <taxon>Chordata</taxon>
        <taxon>Craniata</taxon>
        <taxon>Vertebrata</taxon>
        <taxon>Euteleostomi</taxon>
        <taxon>Lepidosauria</taxon>
        <taxon>Squamata</taxon>
        <taxon>Bifurcata</taxon>
        <taxon>Unidentata</taxon>
        <taxon>Episquamata</taxon>
        <taxon>Toxicofera</taxon>
        <taxon>Serpentes</taxon>
        <taxon>Colubroidea</taxon>
        <taxon>Elapidae</taxon>
        <taxon>Hydrophiinae</taxon>
        <taxon>Notechis</taxon>
    </lineage>
</organism>
<comment type="subcellular location">
    <subcellularLocation>
        <location evidence="1">Secreted</location>
    </subcellularLocation>
</comment>
<evidence type="ECO:0000256" key="3">
    <source>
        <dbReference type="ARBA" id="ARBA00022525"/>
    </source>
</evidence>
<dbReference type="AlphaFoldDB" id="A0A6J1UUE9"/>
<keyword evidence="9" id="KW-1185">Reference proteome</keyword>
<dbReference type="KEGG" id="nss:113419459"/>
<evidence type="ECO:0000256" key="4">
    <source>
        <dbReference type="ARBA" id="ARBA00022729"/>
    </source>
</evidence>
<keyword evidence="5" id="KW-1015">Disulfide bond</keyword>
<evidence type="ECO:0000256" key="2">
    <source>
        <dbReference type="ARBA" id="ARBA00008326"/>
    </source>
</evidence>
<dbReference type="PANTHER" id="PTHR15258:SF2">
    <property type="entry name" value="FIBROBLAST GROWTH FACTOR-BINDING PROTEIN 1"/>
    <property type="match status" value="1"/>
</dbReference>
<dbReference type="GO" id="GO:0007267">
    <property type="term" value="P:cell-cell signaling"/>
    <property type="evidence" value="ECO:0007669"/>
    <property type="project" value="TreeGrafter"/>
</dbReference>
<feature type="signal peptide" evidence="8">
    <location>
        <begin position="1"/>
        <end position="23"/>
    </location>
</feature>
<keyword evidence="6" id="KW-0340">Growth factor binding</keyword>
<dbReference type="GO" id="GO:0005576">
    <property type="term" value="C:extracellular region"/>
    <property type="evidence" value="ECO:0007669"/>
    <property type="project" value="UniProtKB-SubCell"/>
</dbReference>
<proteinExistence type="inferred from homology"/>
<reference evidence="10" key="1">
    <citation type="submission" date="2025-08" db="UniProtKB">
        <authorList>
            <consortium name="RefSeq"/>
        </authorList>
    </citation>
    <scope>IDENTIFICATION</scope>
</reference>
<dbReference type="GO" id="GO:0019838">
    <property type="term" value="F:growth factor binding"/>
    <property type="evidence" value="ECO:0007669"/>
    <property type="project" value="UniProtKB-KW"/>
</dbReference>
<evidence type="ECO:0000256" key="7">
    <source>
        <dbReference type="SAM" id="MobiDB-lite"/>
    </source>
</evidence>